<evidence type="ECO:0000256" key="10">
    <source>
        <dbReference type="ARBA" id="ARBA00022777"/>
    </source>
</evidence>
<dbReference type="EMBL" id="JJMU01000066">
    <property type="protein sequence ID" value="KGE12550.1"/>
    <property type="molecule type" value="Genomic_DNA"/>
</dbReference>
<dbReference type="CDD" id="cd06225">
    <property type="entry name" value="HAMP"/>
    <property type="match status" value="1"/>
</dbReference>
<evidence type="ECO:0000256" key="13">
    <source>
        <dbReference type="ARBA" id="ARBA00023012"/>
    </source>
</evidence>
<dbReference type="InterPro" id="IPR003594">
    <property type="entry name" value="HATPase_dom"/>
</dbReference>
<keyword evidence="12 15" id="KW-1133">Transmembrane helix</keyword>
<dbReference type="SMART" id="SM00388">
    <property type="entry name" value="HisKA"/>
    <property type="match status" value="1"/>
</dbReference>
<dbReference type="SUPFAM" id="SSF55874">
    <property type="entry name" value="ATPase domain of HSP90 chaperone/DNA topoisomerase II/histidine kinase"/>
    <property type="match status" value="1"/>
</dbReference>
<dbReference type="CDD" id="cd00075">
    <property type="entry name" value="HATPase"/>
    <property type="match status" value="1"/>
</dbReference>
<evidence type="ECO:0000256" key="6">
    <source>
        <dbReference type="ARBA" id="ARBA00022553"/>
    </source>
</evidence>
<gene>
    <name evidence="19" type="ORF">DI53_3590</name>
</gene>
<dbReference type="PATRIC" id="fig|1229276.3.peg.3705"/>
<dbReference type="InterPro" id="IPR035965">
    <property type="entry name" value="PAS-like_dom_sf"/>
</dbReference>
<evidence type="ECO:0000256" key="15">
    <source>
        <dbReference type="SAM" id="Phobius"/>
    </source>
</evidence>
<dbReference type="Gene3D" id="1.10.287.130">
    <property type="match status" value="1"/>
</dbReference>
<proteinExistence type="predicted"/>
<comment type="catalytic activity">
    <reaction evidence="1">
        <text>ATP + protein L-histidine = ADP + protein N-phospho-L-histidine.</text>
        <dbReference type="EC" id="2.7.13.3"/>
    </reaction>
</comment>
<dbReference type="GO" id="GO:0000155">
    <property type="term" value="F:phosphorelay sensor kinase activity"/>
    <property type="evidence" value="ECO:0007669"/>
    <property type="project" value="InterPro"/>
</dbReference>
<dbReference type="RefSeq" id="WP_037502935.1">
    <property type="nucleotide sequence ID" value="NZ_JJMU01000066.1"/>
</dbReference>
<dbReference type="SUPFAM" id="SSF158472">
    <property type="entry name" value="HAMP domain-like"/>
    <property type="match status" value="1"/>
</dbReference>
<dbReference type="OrthoDB" id="9813151at2"/>
<dbReference type="eggNOG" id="COG5002">
    <property type="taxonomic scope" value="Bacteria"/>
</dbReference>
<dbReference type="PANTHER" id="PTHR42878:SF7">
    <property type="entry name" value="SENSOR HISTIDINE KINASE GLRK"/>
    <property type="match status" value="1"/>
</dbReference>
<feature type="transmembrane region" description="Helical" evidence="15">
    <location>
        <begin position="142"/>
        <end position="164"/>
    </location>
</feature>
<dbReference type="PROSITE" id="PS50885">
    <property type="entry name" value="HAMP"/>
    <property type="match status" value="1"/>
</dbReference>
<dbReference type="SUPFAM" id="SSF47384">
    <property type="entry name" value="Homodimeric domain of signal transducing histidine kinase"/>
    <property type="match status" value="1"/>
</dbReference>
<dbReference type="GO" id="GO:0007234">
    <property type="term" value="P:osmosensory signaling via phosphorelay pathway"/>
    <property type="evidence" value="ECO:0007669"/>
    <property type="project" value="TreeGrafter"/>
</dbReference>
<dbReference type="Pfam" id="PF00989">
    <property type="entry name" value="PAS"/>
    <property type="match status" value="1"/>
</dbReference>
<dbReference type="SUPFAM" id="SSF55785">
    <property type="entry name" value="PYP-like sensor domain (PAS domain)"/>
    <property type="match status" value="1"/>
</dbReference>
<dbReference type="STRING" id="1229276.DI53_3590"/>
<evidence type="ECO:0000259" key="16">
    <source>
        <dbReference type="PROSITE" id="PS50109"/>
    </source>
</evidence>
<dbReference type="SMART" id="SM00091">
    <property type="entry name" value="PAS"/>
    <property type="match status" value="1"/>
</dbReference>
<evidence type="ECO:0000256" key="7">
    <source>
        <dbReference type="ARBA" id="ARBA00022679"/>
    </source>
</evidence>
<feature type="domain" description="HAMP" evidence="18">
    <location>
        <begin position="166"/>
        <end position="218"/>
    </location>
</feature>
<comment type="caution">
    <text evidence="19">The sequence shown here is derived from an EMBL/GenBank/DDBJ whole genome shotgun (WGS) entry which is preliminary data.</text>
</comment>
<dbReference type="AlphaFoldDB" id="A0A0B8T664"/>
<evidence type="ECO:0000256" key="5">
    <source>
        <dbReference type="ARBA" id="ARBA00022475"/>
    </source>
</evidence>
<dbReference type="InterPro" id="IPR004358">
    <property type="entry name" value="Sig_transdc_His_kin-like_C"/>
</dbReference>
<evidence type="ECO:0000256" key="12">
    <source>
        <dbReference type="ARBA" id="ARBA00022989"/>
    </source>
</evidence>
<dbReference type="Pfam" id="PF02518">
    <property type="entry name" value="HATPase_c"/>
    <property type="match status" value="1"/>
</dbReference>
<dbReference type="InterPro" id="IPR013767">
    <property type="entry name" value="PAS_fold"/>
</dbReference>
<dbReference type="Proteomes" id="UP000031802">
    <property type="component" value="Unassembled WGS sequence"/>
</dbReference>
<dbReference type="GO" id="GO:0000156">
    <property type="term" value="F:phosphorelay response regulator activity"/>
    <property type="evidence" value="ECO:0007669"/>
    <property type="project" value="TreeGrafter"/>
</dbReference>
<dbReference type="Gene3D" id="3.30.565.10">
    <property type="entry name" value="Histidine kinase-like ATPase, C-terminal domain"/>
    <property type="match status" value="1"/>
</dbReference>
<evidence type="ECO:0000259" key="18">
    <source>
        <dbReference type="PROSITE" id="PS50885"/>
    </source>
</evidence>
<dbReference type="InterPro" id="IPR050351">
    <property type="entry name" value="BphY/WalK/GraS-like"/>
</dbReference>
<dbReference type="Gene3D" id="3.30.450.20">
    <property type="entry name" value="PAS domain"/>
    <property type="match status" value="1"/>
</dbReference>
<keyword evidence="5" id="KW-1003">Cell membrane</keyword>
<keyword evidence="9" id="KW-0547">Nucleotide-binding</keyword>
<accession>A0A0B8T664</accession>
<dbReference type="InterPro" id="IPR003660">
    <property type="entry name" value="HAMP_dom"/>
</dbReference>
<dbReference type="GO" id="GO:0030295">
    <property type="term" value="F:protein kinase activator activity"/>
    <property type="evidence" value="ECO:0007669"/>
    <property type="project" value="TreeGrafter"/>
</dbReference>
<keyword evidence="11" id="KW-0067">ATP-binding</keyword>
<keyword evidence="20" id="KW-1185">Reference proteome</keyword>
<feature type="domain" description="Histidine kinase" evidence="16">
    <location>
        <begin position="360"/>
        <end position="576"/>
    </location>
</feature>
<evidence type="ECO:0000256" key="14">
    <source>
        <dbReference type="ARBA" id="ARBA00023136"/>
    </source>
</evidence>
<dbReference type="EC" id="2.7.13.3" evidence="4"/>
<dbReference type="SMART" id="SM00387">
    <property type="entry name" value="HATPase_c"/>
    <property type="match status" value="1"/>
</dbReference>
<reference evidence="20" key="1">
    <citation type="submission" date="2014-04" db="EMBL/GenBank/DDBJ databases">
        <title>Whole-Genome optical mapping and complete genome sequence of Sphingobacterium deserti sp. nov., a new spaces isolated from desert in the west of China.</title>
        <authorList>
            <person name="Teng C."/>
            <person name="Zhou Z."/>
            <person name="Li X."/>
            <person name="Chen M."/>
            <person name="Lin M."/>
            <person name="Wang L."/>
            <person name="Su S."/>
            <person name="Zhang C."/>
            <person name="Zhang W."/>
        </authorList>
    </citation>
    <scope>NUCLEOTIDE SEQUENCE [LARGE SCALE GENOMIC DNA]</scope>
    <source>
        <strain evidence="20">ACCC05744</strain>
    </source>
</reference>
<keyword evidence="10 19" id="KW-0418">Kinase</keyword>
<dbReference type="PRINTS" id="PR00344">
    <property type="entry name" value="BCTRLSENSOR"/>
</dbReference>
<dbReference type="PROSITE" id="PS50112">
    <property type="entry name" value="PAS"/>
    <property type="match status" value="1"/>
</dbReference>
<reference evidence="19 20" key="2">
    <citation type="journal article" date="2015" name="PLoS ONE">
        <title>Whole-Genome Optical Mapping and Finished Genome Sequence of Sphingobacterium deserti sp. nov., a New Species Isolated from the Western Desert of China.</title>
        <authorList>
            <person name="Teng C."/>
            <person name="Zhou Z."/>
            <person name="Molnar I."/>
            <person name="Li X."/>
            <person name="Tang R."/>
            <person name="Chen M."/>
            <person name="Wang L."/>
            <person name="Su S."/>
            <person name="Zhang W."/>
            <person name="Lin M."/>
        </authorList>
    </citation>
    <scope>NUCLEOTIDE SEQUENCE [LARGE SCALE GENOMIC DNA]</scope>
    <source>
        <strain evidence="20">ACCC05744</strain>
    </source>
</reference>
<feature type="transmembrane region" description="Helical" evidence="15">
    <location>
        <begin position="7"/>
        <end position="29"/>
    </location>
</feature>
<evidence type="ECO:0000259" key="17">
    <source>
        <dbReference type="PROSITE" id="PS50112"/>
    </source>
</evidence>
<dbReference type="InterPro" id="IPR036097">
    <property type="entry name" value="HisK_dim/P_sf"/>
</dbReference>
<keyword evidence="7" id="KW-0808">Transferase</keyword>
<protein>
    <recommendedName>
        <fullName evidence="4">histidine kinase</fullName>
        <ecNumber evidence="4">2.7.13.3</ecNumber>
    </recommendedName>
</protein>
<keyword evidence="6" id="KW-0597">Phosphoprotein</keyword>
<dbReference type="CDD" id="cd00130">
    <property type="entry name" value="PAS"/>
    <property type="match status" value="1"/>
</dbReference>
<keyword evidence="8 15" id="KW-0812">Transmembrane</keyword>
<dbReference type="NCBIfam" id="TIGR00229">
    <property type="entry name" value="sensory_box"/>
    <property type="match status" value="1"/>
</dbReference>
<sequence length="576" mass="64395">MKIKTKLTLGIGTLFLMVFSLAALSGWYIHQLKKDTDRILTTNYNSLLYARNMLVSLEAYAEDDRAVLRFQDNLIQQQRNITEAGEKEKTADIAARFEEMKQGSADQILRSSIRKDITDLMQMNIEAIARKSGIAGQTAKDAIISIAIVGTVCFVIAFTLLLNLPSNIADPVRKLTESIRQIARQNYRERVHILGSSEFAELASSFNTMAEKLEEYAESQLDDILQNKRRIEALVENMSDPVIGADENRTVIFANEQATKILGLSQSALLGKPVSELTLHNDLLRDLFKDISSPSAGEEFSSTLKIFADGRQSYFEKEVVDINVVPTGENELKYIGQVIMLKNITPFKEMDLAKTNFIGTVSHEFKTPIAAIQMGIQLLQNDRVGKLNDEQKYLIHGIKEDSDRLRNITAELLNIAQVESGAIKLNIHDNEVKPMLEYAIKANQVAADQKQLSLHVSVDADVNKVLADNEKTAWVLTNLISNAIRYSHENAAIEIHVEKQGTRIRFEVKDYGQGIDSKYKERIFERYFRVPGARSGGTGLGLSISKEFIEGQGGEIAVDSELGSGSSFFFYLKEAK</sequence>
<dbReference type="GO" id="GO:0005524">
    <property type="term" value="F:ATP binding"/>
    <property type="evidence" value="ECO:0007669"/>
    <property type="project" value="UniProtKB-KW"/>
</dbReference>
<dbReference type="InterPro" id="IPR000014">
    <property type="entry name" value="PAS"/>
</dbReference>
<evidence type="ECO:0000256" key="1">
    <source>
        <dbReference type="ARBA" id="ARBA00000085"/>
    </source>
</evidence>
<dbReference type="PANTHER" id="PTHR42878">
    <property type="entry name" value="TWO-COMPONENT HISTIDINE KINASE"/>
    <property type="match status" value="1"/>
</dbReference>
<dbReference type="PROSITE" id="PS50109">
    <property type="entry name" value="HIS_KIN"/>
    <property type="match status" value="1"/>
</dbReference>
<comment type="subcellular location">
    <subcellularLocation>
        <location evidence="3">Cell membrane</location>
    </subcellularLocation>
    <subcellularLocation>
        <location evidence="2">Membrane</location>
        <topology evidence="2">Multi-pass membrane protein</topology>
    </subcellularLocation>
</comment>
<dbReference type="InterPro" id="IPR005467">
    <property type="entry name" value="His_kinase_dom"/>
</dbReference>
<keyword evidence="13" id="KW-0902">Two-component regulatory system</keyword>
<organism evidence="19 20">
    <name type="scientific">Sphingobacterium deserti</name>
    <dbReference type="NCBI Taxonomy" id="1229276"/>
    <lineage>
        <taxon>Bacteria</taxon>
        <taxon>Pseudomonadati</taxon>
        <taxon>Bacteroidota</taxon>
        <taxon>Sphingobacteriia</taxon>
        <taxon>Sphingobacteriales</taxon>
        <taxon>Sphingobacteriaceae</taxon>
        <taxon>Sphingobacterium</taxon>
    </lineage>
</organism>
<dbReference type="CDD" id="cd00082">
    <property type="entry name" value="HisKA"/>
    <property type="match status" value="1"/>
</dbReference>
<evidence type="ECO:0000313" key="19">
    <source>
        <dbReference type="EMBL" id="KGE12550.1"/>
    </source>
</evidence>
<evidence type="ECO:0000256" key="2">
    <source>
        <dbReference type="ARBA" id="ARBA00004141"/>
    </source>
</evidence>
<dbReference type="InterPro" id="IPR036890">
    <property type="entry name" value="HATPase_C_sf"/>
</dbReference>
<keyword evidence="14 15" id="KW-0472">Membrane</keyword>
<dbReference type="Pfam" id="PF00672">
    <property type="entry name" value="HAMP"/>
    <property type="match status" value="1"/>
</dbReference>
<dbReference type="GO" id="GO:0006355">
    <property type="term" value="P:regulation of DNA-templated transcription"/>
    <property type="evidence" value="ECO:0007669"/>
    <property type="project" value="InterPro"/>
</dbReference>
<evidence type="ECO:0000256" key="8">
    <source>
        <dbReference type="ARBA" id="ARBA00022692"/>
    </source>
</evidence>
<evidence type="ECO:0000313" key="20">
    <source>
        <dbReference type="Proteomes" id="UP000031802"/>
    </source>
</evidence>
<feature type="domain" description="PAS" evidence="17">
    <location>
        <begin position="227"/>
        <end position="311"/>
    </location>
</feature>
<evidence type="ECO:0000256" key="9">
    <source>
        <dbReference type="ARBA" id="ARBA00022741"/>
    </source>
</evidence>
<dbReference type="Gene3D" id="6.10.340.10">
    <property type="match status" value="1"/>
</dbReference>
<evidence type="ECO:0000256" key="3">
    <source>
        <dbReference type="ARBA" id="ARBA00004236"/>
    </source>
</evidence>
<dbReference type="SMART" id="SM00304">
    <property type="entry name" value="HAMP"/>
    <property type="match status" value="1"/>
</dbReference>
<dbReference type="Pfam" id="PF00512">
    <property type="entry name" value="HisKA"/>
    <property type="match status" value="1"/>
</dbReference>
<dbReference type="GO" id="GO:0005886">
    <property type="term" value="C:plasma membrane"/>
    <property type="evidence" value="ECO:0007669"/>
    <property type="project" value="UniProtKB-SubCell"/>
</dbReference>
<evidence type="ECO:0000256" key="11">
    <source>
        <dbReference type="ARBA" id="ARBA00022840"/>
    </source>
</evidence>
<evidence type="ECO:0000256" key="4">
    <source>
        <dbReference type="ARBA" id="ARBA00012438"/>
    </source>
</evidence>
<name>A0A0B8T664_9SPHI</name>
<dbReference type="FunFam" id="3.30.565.10:FF:000023">
    <property type="entry name" value="PAS domain-containing sensor histidine kinase"/>
    <property type="match status" value="1"/>
</dbReference>
<dbReference type="InterPro" id="IPR003661">
    <property type="entry name" value="HisK_dim/P_dom"/>
</dbReference>